<evidence type="ECO:0000313" key="3">
    <source>
        <dbReference type="WBParaSite" id="TMUE_3000010781.1"/>
    </source>
</evidence>
<organism evidence="2 3">
    <name type="scientific">Trichuris muris</name>
    <name type="common">Mouse whipworm</name>
    <dbReference type="NCBI Taxonomy" id="70415"/>
    <lineage>
        <taxon>Eukaryota</taxon>
        <taxon>Metazoa</taxon>
        <taxon>Ecdysozoa</taxon>
        <taxon>Nematoda</taxon>
        <taxon>Enoplea</taxon>
        <taxon>Dorylaimia</taxon>
        <taxon>Trichinellida</taxon>
        <taxon>Trichuridae</taxon>
        <taxon>Trichuris</taxon>
    </lineage>
</organism>
<name>A0A5S6QTP8_TRIMR</name>
<proteinExistence type="predicted"/>
<protein>
    <submittedName>
        <fullName evidence="3">Uncharacterized protein</fullName>
    </submittedName>
</protein>
<feature type="region of interest" description="Disordered" evidence="1">
    <location>
        <begin position="1"/>
        <end position="32"/>
    </location>
</feature>
<reference evidence="3" key="1">
    <citation type="submission" date="2019-12" db="UniProtKB">
        <authorList>
            <consortium name="WormBaseParasite"/>
        </authorList>
    </citation>
    <scope>IDENTIFICATION</scope>
</reference>
<sequence length="172" mass="19736">MKVDLYDLPSDDDVSSPNDESENREDSNLSKQDVVQLRQAVEQLRARAEAVAGELHTLLVRCRAELSYNKDVLEAKRTESLAKRDFVCSFCGTHVKHNRPDLPPWCMFEVYRTTSTIVVAFSSKERLKEWLSMRGMLENGDGLLVFLKQTAYAKMYNDRLTLRDVGSRFLAK</sequence>
<evidence type="ECO:0000256" key="1">
    <source>
        <dbReference type="SAM" id="MobiDB-lite"/>
    </source>
</evidence>
<dbReference type="Proteomes" id="UP000046395">
    <property type="component" value="Unassembled WGS sequence"/>
</dbReference>
<dbReference type="AlphaFoldDB" id="A0A5S6QTP8"/>
<evidence type="ECO:0000313" key="2">
    <source>
        <dbReference type="Proteomes" id="UP000046395"/>
    </source>
</evidence>
<feature type="compositionally biased region" description="Acidic residues" evidence="1">
    <location>
        <begin position="9"/>
        <end position="23"/>
    </location>
</feature>
<accession>A0A5S6QTP8</accession>
<dbReference type="WBParaSite" id="TMUE_3000010781.1">
    <property type="protein sequence ID" value="TMUE_3000010781.1"/>
    <property type="gene ID" value="WBGene00286624"/>
</dbReference>
<keyword evidence="2" id="KW-1185">Reference proteome</keyword>